<dbReference type="EMBL" id="MLQS01000028">
    <property type="protein sequence ID" value="OIJ18680.1"/>
    <property type="molecule type" value="Genomic_DNA"/>
</dbReference>
<dbReference type="InterPro" id="IPR001867">
    <property type="entry name" value="OmpR/PhoB-type_DNA-bd"/>
</dbReference>
<evidence type="ECO:0000256" key="10">
    <source>
        <dbReference type="ARBA" id="ARBA00023015"/>
    </source>
</evidence>
<dbReference type="PROSITE" id="PS50110">
    <property type="entry name" value="RESPONSE_REGULATORY"/>
    <property type="match status" value="1"/>
</dbReference>
<keyword evidence="4 13" id="KW-0597">Phosphoprotein</keyword>
<accession>A0A1S2M2D6</accession>
<reference evidence="17 18" key="1">
    <citation type="submission" date="2016-10" db="EMBL/GenBank/DDBJ databases">
        <title>Draft genome sequences of four alkaliphilic bacteria belonging to the Anaerobacillus genus.</title>
        <authorList>
            <person name="Bassil N.M."/>
            <person name="Lloyd J.R."/>
        </authorList>
    </citation>
    <scope>NUCLEOTIDE SEQUENCE [LARGE SCALE GENOMIC DNA]</scope>
    <source>
        <strain evidence="17 18">DSM 22531</strain>
    </source>
</reference>
<evidence type="ECO:0000313" key="17">
    <source>
        <dbReference type="EMBL" id="OIJ18680.1"/>
    </source>
</evidence>
<evidence type="ECO:0000256" key="8">
    <source>
        <dbReference type="ARBA" id="ARBA00022840"/>
    </source>
</evidence>
<protein>
    <recommendedName>
        <fullName evidence="3">histidine kinase</fullName>
        <ecNumber evidence="3">2.7.13.3</ecNumber>
    </recommendedName>
</protein>
<feature type="modified residue" description="4-aspartylphosphate" evidence="13">
    <location>
        <position position="54"/>
    </location>
</feature>
<dbReference type="RefSeq" id="WP_071390686.1">
    <property type="nucleotide sequence ID" value="NZ_MLQS01000028.1"/>
</dbReference>
<dbReference type="Pfam" id="PF00486">
    <property type="entry name" value="Trans_reg_C"/>
    <property type="match status" value="1"/>
</dbReference>
<evidence type="ECO:0000259" key="16">
    <source>
        <dbReference type="PROSITE" id="PS51755"/>
    </source>
</evidence>
<keyword evidence="6" id="KW-0547">Nucleotide-binding</keyword>
<sequence length="236" mass="27755">MEKKRVLIVDDEWKMRKLIEIFLISEGFEVREAQDGYEAINIVKQFSIDLIILDLMMPEIDGIEVCKRIREINKIPIIMLTAKRETKDKVEGLNSGADDYLTKPFEKEELLARINALLRRTESQGEYESNKTITFNEITLNWDSRKVLIRDNEVDFTPKEFHLLYSLAKHPSRVFTREQLLYQIWGDEHLSDIRTVDTHVKNIRLKILKAGLSFSPIRTVWGVGYQFEQRAKNEPK</sequence>
<dbReference type="InterPro" id="IPR001789">
    <property type="entry name" value="Sig_transdc_resp-reg_receiver"/>
</dbReference>
<evidence type="ECO:0000256" key="7">
    <source>
        <dbReference type="ARBA" id="ARBA00022777"/>
    </source>
</evidence>
<dbReference type="CDD" id="cd17574">
    <property type="entry name" value="REC_OmpR"/>
    <property type="match status" value="1"/>
</dbReference>
<gene>
    <name evidence="17" type="ORF">BKP45_15920</name>
</gene>
<dbReference type="FunFam" id="3.40.50.2300:FF:000121">
    <property type="entry name" value="Sensor histidine kinase RcsC"/>
    <property type="match status" value="1"/>
</dbReference>
<dbReference type="GO" id="GO:0004673">
    <property type="term" value="F:protein histidine kinase activity"/>
    <property type="evidence" value="ECO:0007669"/>
    <property type="project" value="UniProtKB-EC"/>
</dbReference>
<evidence type="ECO:0000256" key="4">
    <source>
        <dbReference type="ARBA" id="ARBA00022553"/>
    </source>
</evidence>
<name>A0A1S2M2D6_9BACI</name>
<dbReference type="PROSITE" id="PS51755">
    <property type="entry name" value="OMPR_PHOB"/>
    <property type="match status" value="1"/>
</dbReference>
<proteinExistence type="predicted"/>
<evidence type="ECO:0000259" key="15">
    <source>
        <dbReference type="PROSITE" id="PS50110"/>
    </source>
</evidence>
<dbReference type="CDD" id="cd00383">
    <property type="entry name" value="trans_reg_C"/>
    <property type="match status" value="1"/>
</dbReference>
<evidence type="ECO:0000256" key="1">
    <source>
        <dbReference type="ARBA" id="ARBA00000085"/>
    </source>
</evidence>
<keyword evidence="18" id="KW-1185">Reference proteome</keyword>
<evidence type="ECO:0000256" key="12">
    <source>
        <dbReference type="ARBA" id="ARBA00023163"/>
    </source>
</evidence>
<dbReference type="GO" id="GO:0000976">
    <property type="term" value="F:transcription cis-regulatory region binding"/>
    <property type="evidence" value="ECO:0007669"/>
    <property type="project" value="TreeGrafter"/>
</dbReference>
<dbReference type="GO" id="GO:0000156">
    <property type="term" value="F:phosphorelay response regulator activity"/>
    <property type="evidence" value="ECO:0007669"/>
    <property type="project" value="TreeGrafter"/>
</dbReference>
<feature type="domain" description="Response regulatory" evidence="15">
    <location>
        <begin position="5"/>
        <end position="118"/>
    </location>
</feature>
<dbReference type="SUPFAM" id="SSF52172">
    <property type="entry name" value="CheY-like"/>
    <property type="match status" value="1"/>
</dbReference>
<organism evidence="17 18">
    <name type="scientific">Anaerobacillus alkalidiazotrophicus</name>
    <dbReference type="NCBI Taxonomy" id="472963"/>
    <lineage>
        <taxon>Bacteria</taxon>
        <taxon>Bacillati</taxon>
        <taxon>Bacillota</taxon>
        <taxon>Bacilli</taxon>
        <taxon>Bacillales</taxon>
        <taxon>Bacillaceae</taxon>
        <taxon>Anaerobacillus</taxon>
    </lineage>
</organism>
<keyword evidence="5" id="KW-0808">Transferase</keyword>
<evidence type="ECO:0000313" key="18">
    <source>
        <dbReference type="Proteomes" id="UP000180057"/>
    </source>
</evidence>
<keyword evidence="8" id="KW-0067">ATP-binding</keyword>
<comment type="catalytic activity">
    <reaction evidence="1">
        <text>ATP + protein L-histidine = ADP + protein N-phospho-L-histidine.</text>
        <dbReference type="EC" id="2.7.13.3"/>
    </reaction>
</comment>
<evidence type="ECO:0000256" key="5">
    <source>
        <dbReference type="ARBA" id="ARBA00022679"/>
    </source>
</evidence>
<keyword evidence="9" id="KW-0902">Two-component regulatory system</keyword>
<dbReference type="Gene3D" id="3.40.50.2300">
    <property type="match status" value="1"/>
</dbReference>
<evidence type="ECO:0000256" key="6">
    <source>
        <dbReference type="ARBA" id="ARBA00022741"/>
    </source>
</evidence>
<evidence type="ECO:0000256" key="11">
    <source>
        <dbReference type="ARBA" id="ARBA00023125"/>
    </source>
</evidence>
<evidence type="ECO:0000256" key="13">
    <source>
        <dbReference type="PROSITE-ProRule" id="PRU00169"/>
    </source>
</evidence>
<dbReference type="InterPro" id="IPR036388">
    <property type="entry name" value="WH-like_DNA-bd_sf"/>
</dbReference>
<evidence type="ECO:0000256" key="2">
    <source>
        <dbReference type="ARBA" id="ARBA00004496"/>
    </source>
</evidence>
<dbReference type="Gene3D" id="1.10.10.10">
    <property type="entry name" value="Winged helix-like DNA-binding domain superfamily/Winged helix DNA-binding domain"/>
    <property type="match status" value="1"/>
</dbReference>
<dbReference type="PANTHER" id="PTHR48111">
    <property type="entry name" value="REGULATOR OF RPOS"/>
    <property type="match status" value="1"/>
</dbReference>
<feature type="domain" description="OmpR/PhoB-type" evidence="16">
    <location>
        <begin position="130"/>
        <end position="229"/>
    </location>
</feature>
<evidence type="ECO:0000256" key="9">
    <source>
        <dbReference type="ARBA" id="ARBA00023012"/>
    </source>
</evidence>
<dbReference type="FunFam" id="1.10.10.10:FF:000018">
    <property type="entry name" value="DNA-binding response regulator ResD"/>
    <property type="match status" value="1"/>
</dbReference>
<dbReference type="GO" id="GO:0005829">
    <property type="term" value="C:cytosol"/>
    <property type="evidence" value="ECO:0007669"/>
    <property type="project" value="TreeGrafter"/>
</dbReference>
<dbReference type="Gene3D" id="6.10.250.690">
    <property type="match status" value="1"/>
</dbReference>
<dbReference type="GO" id="GO:0006355">
    <property type="term" value="P:regulation of DNA-templated transcription"/>
    <property type="evidence" value="ECO:0007669"/>
    <property type="project" value="InterPro"/>
</dbReference>
<dbReference type="EC" id="2.7.13.3" evidence="3"/>
<dbReference type="PANTHER" id="PTHR48111:SF1">
    <property type="entry name" value="TWO-COMPONENT RESPONSE REGULATOR ORR33"/>
    <property type="match status" value="1"/>
</dbReference>
<dbReference type="SMART" id="SM00862">
    <property type="entry name" value="Trans_reg_C"/>
    <property type="match status" value="1"/>
</dbReference>
<dbReference type="STRING" id="472963.BKP45_15920"/>
<dbReference type="SMART" id="SM00448">
    <property type="entry name" value="REC"/>
    <property type="match status" value="1"/>
</dbReference>
<dbReference type="Proteomes" id="UP000180057">
    <property type="component" value="Unassembled WGS sequence"/>
</dbReference>
<feature type="DNA-binding region" description="OmpR/PhoB-type" evidence="14">
    <location>
        <begin position="130"/>
        <end position="229"/>
    </location>
</feature>
<dbReference type="GO" id="GO:0032993">
    <property type="term" value="C:protein-DNA complex"/>
    <property type="evidence" value="ECO:0007669"/>
    <property type="project" value="TreeGrafter"/>
</dbReference>
<dbReference type="Pfam" id="PF00072">
    <property type="entry name" value="Response_reg"/>
    <property type="match status" value="1"/>
</dbReference>
<dbReference type="AlphaFoldDB" id="A0A1S2M2D6"/>
<keyword evidence="7" id="KW-0418">Kinase</keyword>
<evidence type="ECO:0000256" key="3">
    <source>
        <dbReference type="ARBA" id="ARBA00012438"/>
    </source>
</evidence>
<keyword evidence="11 14" id="KW-0238">DNA-binding</keyword>
<keyword evidence="12" id="KW-0804">Transcription</keyword>
<comment type="caution">
    <text evidence="17">The sequence shown here is derived from an EMBL/GenBank/DDBJ whole genome shotgun (WGS) entry which is preliminary data.</text>
</comment>
<dbReference type="GO" id="GO:0005524">
    <property type="term" value="F:ATP binding"/>
    <property type="evidence" value="ECO:0007669"/>
    <property type="project" value="UniProtKB-KW"/>
</dbReference>
<dbReference type="InterPro" id="IPR011006">
    <property type="entry name" value="CheY-like_superfamily"/>
</dbReference>
<comment type="subcellular location">
    <subcellularLocation>
        <location evidence="2">Cytoplasm</location>
    </subcellularLocation>
</comment>
<dbReference type="OrthoDB" id="9790442at2"/>
<evidence type="ECO:0000256" key="14">
    <source>
        <dbReference type="PROSITE-ProRule" id="PRU01091"/>
    </source>
</evidence>
<keyword evidence="10" id="KW-0805">Transcription regulation</keyword>
<dbReference type="InterPro" id="IPR039420">
    <property type="entry name" value="WalR-like"/>
</dbReference>